<comment type="caution">
    <text evidence="4">The sequence shown here is derived from an EMBL/GenBank/DDBJ whole genome shotgun (WGS) entry which is preliminary data.</text>
</comment>
<accession>A0ABT5VUM4</accession>
<gene>
    <name evidence="4" type="ORF">L3049_14085</name>
</gene>
<feature type="domain" description="Peptidoglycan binding" evidence="3">
    <location>
        <begin position="104"/>
        <end position="155"/>
    </location>
</feature>
<evidence type="ECO:0000256" key="1">
    <source>
        <dbReference type="SAM" id="Phobius"/>
    </source>
</evidence>
<evidence type="ECO:0000259" key="3">
    <source>
        <dbReference type="Pfam" id="PF09374"/>
    </source>
</evidence>
<dbReference type="Gene3D" id="1.20.141.10">
    <property type="entry name" value="Chitosanase, subunit A, domain 1"/>
    <property type="match status" value="1"/>
</dbReference>
<organism evidence="4 5">
    <name type="scientific">Paralabilibaculum antarcticum</name>
    <dbReference type="NCBI Taxonomy" id="2912572"/>
    <lineage>
        <taxon>Bacteria</taxon>
        <taxon>Pseudomonadati</taxon>
        <taxon>Bacteroidota</taxon>
        <taxon>Bacteroidia</taxon>
        <taxon>Marinilabiliales</taxon>
        <taxon>Marinifilaceae</taxon>
        <taxon>Paralabilibaculum</taxon>
    </lineage>
</organism>
<sequence length="201" mass="22617">MAVFRISHNITSKLEGGYANNPKDNGGETYAGISRKYFPYWIGWQFIDRQAHPIRNNTRFTNLNGAVEIFYTREFWDKLHCSKLEQSLANQLFDYAVNSGKGQAVKDLQRVLNGLGEALKVDGALGSKTLAAIGRHKQNELANHLHNMRTRFLVEESKDQPDFAAVWSSRLDTMKKHLPSVGVSFGLIAAIGLSLFFLTKN</sequence>
<proteinExistence type="predicted"/>
<name>A0ABT5VUM4_9BACT</name>
<keyword evidence="1" id="KW-0812">Transmembrane</keyword>
<dbReference type="InterPro" id="IPR018537">
    <property type="entry name" value="Peptidoglycan-bd_3"/>
</dbReference>
<evidence type="ECO:0008006" key="6">
    <source>
        <dbReference type="Google" id="ProtNLM"/>
    </source>
</evidence>
<feature type="domain" description="TtsA-like Glycoside hydrolase family 108" evidence="2">
    <location>
        <begin position="11"/>
        <end position="100"/>
    </location>
</feature>
<keyword evidence="5" id="KW-1185">Reference proteome</keyword>
<keyword evidence="1" id="KW-1133">Transmembrane helix</keyword>
<dbReference type="Pfam" id="PF09374">
    <property type="entry name" value="PG_binding_3"/>
    <property type="match status" value="1"/>
</dbReference>
<protein>
    <recommendedName>
        <fullName evidence="6">Secretion activator protein</fullName>
    </recommendedName>
</protein>
<dbReference type="InterPro" id="IPR008565">
    <property type="entry name" value="TtsA-like_GH18_dom"/>
</dbReference>
<dbReference type="SUPFAM" id="SSF53955">
    <property type="entry name" value="Lysozyme-like"/>
    <property type="match status" value="1"/>
</dbReference>
<evidence type="ECO:0000259" key="2">
    <source>
        <dbReference type="Pfam" id="PF05838"/>
    </source>
</evidence>
<dbReference type="EMBL" id="JAKJSC010000002">
    <property type="protein sequence ID" value="MDE5419125.1"/>
    <property type="molecule type" value="Genomic_DNA"/>
</dbReference>
<dbReference type="Pfam" id="PF05838">
    <property type="entry name" value="Glyco_hydro_108"/>
    <property type="match status" value="1"/>
</dbReference>
<keyword evidence="1" id="KW-0472">Membrane</keyword>
<dbReference type="Proteomes" id="UP001528920">
    <property type="component" value="Unassembled WGS sequence"/>
</dbReference>
<evidence type="ECO:0000313" key="5">
    <source>
        <dbReference type="Proteomes" id="UP001528920"/>
    </source>
</evidence>
<evidence type="ECO:0000313" key="4">
    <source>
        <dbReference type="EMBL" id="MDE5419125.1"/>
    </source>
</evidence>
<dbReference type="InterPro" id="IPR023346">
    <property type="entry name" value="Lysozyme-like_dom_sf"/>
</dbReference>
<reference evidence="4 5" key="1">
    <citation type="submission" date="2022-01" db="EMBL/GenBank/DDBJ databases">
        <title>Labilibaculum sp. nov, a marine bacterium isolated from Antarctica.</title>
        <authorList>
            <person name="Dai W."/>
        </authorList>
    </citation>
    <scope>NUCLEOTIDE SEQUENCE [LARGE SCALE GENOMIC DNA]</scope>
    <source>
        <strain evidence="4 5">DW002</strain>
    </source>
</reference>
<feature type="transmembrane region" description="Helical" evidence="1">
    <location>
        <begin position="178"/>
        <end position="198"/>
    </location>
</feature>
<dbReference type="RefSeq" id="WP_275110454.1">
    <property type="nucleotide sequence ID" value="NZ_JAKJSC010000002.1"/>
</dbReference>